<proteinExistence type="predicted"/>
<keyword evidence="1" id="KW-0732">Signal</keyword>
<evidence type="ECO:0000313" key="2">
    <source>
        <dbReference type="EMBL" id="QBQ07330.1"/>
    </source>
</evidence>
<accession>A0A4P7AIK6</accession>
<dbReference type="RefSeq" id="WP_134297132.1">
    <property type="nucleotide sequence ID" value="NZ_CP038013.1"/>
</dbReference>
<feature type="signal peptide" evidence="1">
    <location>
        <begin position="1"/>
        <end position="23"/>
    </location>
</feature>
<evidence type="ECO:0008006" key="4">
    <source>
        <dbReference type="Google" id="ProtNLM"/>
    </source>
</evidence>
<evidence type="ECO:0000256" key="1">
    <source>
        <dbReference type="SAM" id="SignalP"/>
    </source>
</evidence>
<reference evidence="2 3" key="1">
    <citation type="submission" date="2019-03" db="EMBL/GenBank/DDBJ databases">
        <title>Complete genome sequence of Spiroplasma gladiatoris TG-1 (DSM 22552).</title>
        <authorList>
            <person name="Lin Y.-C."/>
            <person name="Chou L."/>
            <person name="Kuo C.-H."/>
        </authorList>
    </citation>
    <scope>NUCLEOTIDE SEQUENCE [LARGE SCALE GENOMIC DNA]</scope>
    <source>
        <strain evidence="2 3">TG-1</strain>
    </source>
</reference>
<dbReference type="PROSITE" id="PS51257">
    <property type="entry name" value="PROKAR_LIPOPROTEIN"/>
    <property type="match status" value="1"/>
</dbReference>
<name>A0A4P7AIK6_9MOLU</name>
<sequence>MKKLITLLVISTFVVSASSTVIACPKSTDKEKEEITNLESLKYKDLPAGYMVDGVYDSENSNLLNSDKANQNNKYNINEESILFSLNQMNKLNLTFDDVEIKLEDSKTIFDGVGLTAEVTAKSGSSKVTGKQTLTLNSAVSFSGLLSNRTIDDVYLKPESYKNIESLVKEANNKQALAALVFEAIGNKNPALEAFAGILVEQAKNILSEATISINKFTISKSPEKGAIFKKEKNIDFEIKFLEDNRTIIKSDNNSSKTKTMELTKSASTLETKNNYLQLRKEVFESLDESTKTAIGQEEFLNFSKVIKISESKFQINLVPGSSKMYSHDANLYIMSEKFMLSGAASNIVVNIK</sequence>
<dbReference type="OrthoDB" id="387663at2"/>
<keyword evidence="3" id="KW-1185">Reference proteome</keyword>
<feature type="chain" id="PRO_5020468866" description="Lipoprotein" evidence="1">
    <location>
        <begin position="24"/>
        <end position="353"/>
    </location>
</feature>
<organism evidence="2 3">
    <name type="scientific">Spiroplasma gladiatoris</name>
    <dbReference type="NCBI Taxonomy" id="2143"/>
    <lineage>
        <taxon>Bacteria</taxon>
        <taxon>Bacillati</taxon>
        <taxon>Mycoplasmatota</taxon>
        <taxon>Mollicutes</taxon>
        <taxon>Entomoplasmatales</taxon>
        <taxon>Spiroplasmataceae</taxon>
        <taxon>Spiroplasma</taxon>
    </lineage>
</organism>
<evidence type="ECO:0000313" key="3">
    <source>
        <dbReference type="Proteomes" id="UP000294309"/>
    </source>
</evidence>
<dbReference type="AlphaFoldDB" id="A0A4P7AIK6"/>
<dbReference type="Proteomes" id="UP000294309">
    <property type="component" value="Chromosome"/>
</dbReference>
<dbReference type="EMBL" id="CP038013">
    <property type="protein sequence ID" value="QBQ07330.1"/>
    <property type="molecule type" value="Genomic_DNA"/>
</dbReference>
<protein>
    <recommendedName>
        <fullName evidence="4">Lipoprotein</fullName>
    </recommendedName>
</protein>
<dbReference type="KEGG" id="sgq:SGLAD_v1c01310"/>
<gene>
    <name evidence="2" type="ORF">SGLAD_v1c01310</name>
</gene>